<dbReference type="InterPro" id="IPR010852">
    <property type="entry name" value="ABATE"/>
</dbReference>
<feature type="domain" description="Zinc finger CGNR" evidence="1">
    <location>
        <begin position="139"/>
        <end position="179"/>
    </location>
</feature>
<dbReference type="Pfam" id="PF11706">
    <property type="entry name" value="zf-CGNR"/>
    <property type="match status" value="1"/>
</dbReference>
<dbReference type="SUPFAM" id="SSF160904">
    <property type="entry name" value="Jann2411-like"/>
    <property type="match status" value="1"/>
</dbReference>
<evidence type="ECO:0000259" key="1">
    <source>
        <dbReference type="Pfam" id="PF11706"/>
    </source>
</evidence>
<protein>
    <submittedName>
        <fullName evidence="2">RNA-binding Zn ribbon-like protein</fullName>
    </submittedName>
</protein>
<gene>
    <name evidence="2" type="ORF">JOM49_007618</name>
</gene>
<reference evidence="2 3" key="1">
    <citation type="submission" date="2021-03" db="EMBL/GenBank/DDBJ databases">
        <title>Sequencing the genomes of 1000 actinobacteria strains.</title>
        <authorList>
            <person name="Klenk H.-P."/>
        </authorList>
    </citation>
    <scope>NUCLEOTIDE SEQUENCE [LARGE SCALE GENOMIC DNA]</scope>
    <source>
        <strain evidence="2 3">DSM 45510</strain>
    </source>
</reference>
<accession>A0ABS4Q326</accession>
<dbReference type="EMBL" id="JAGGMS010000001">
    <property type="protein sequence ID" value="MBP2186092.1"/>
    <property type="molecule type" value="Genomic_DNA"/>
</dbReference>
<dbReference type="Pfam" id="PF07336">
    <property type="entry name" value="ABATE"/>
    <property type="match status" value="1"/>
</dbReference>
<sequence>MLALELATTVRYGPNGVLDVLETVDGLADWLREQDLPEVPVDERVRESVVAVRKALRSLFADAVRPGPPSKADANRLLDPDTAARQLNEAAAAVPRVPVLDWPDGRMRYRPTEAAPAALLTAELAKAGIEFLSGPDRERLRACPAPRCVRYFVQDHPRQAWCKPSCGNRARVSRHYHRHQ</sequence>
<evidence type="ECO:0000313" key="3">
    <source>
        <dbReference type="Proteomes" id="UP000741013"/>
    </source>
</evidence>
<dbReference type="Gene3D" id="1.10.3300.10">
    <property type="entry name" value="Jann2411-like domain"/>
    <property type="match status" value="1"/>
</dbReference>
<comment type="caution">
    <text evidence="2">The sequence shown here is derived from an EMBL/GenBank/DDBJ whole genome shotgun (WGS) entry which is preliminary data.</text>
</comment>
<organism evidence="2 3">
    <name type="scientific">Amycolatopsis magusensis</name>
    <dbReference type="NCBI Taxonomy" id="882444"/>
    <lineage>
        <taxon>Bacteria</taxon>
        <taxon>Bacillati</taxon>
        <taxon>Actinomycetota</taxon>
        <taxon>Actinomycetes</taxon>
        <taxon>Pseudonocardiales</taxon>
        <taxon>Pseudonocardiaceae</taxon>
        <taxon>Amycolatopsis</taxon>
    </lineage>
</organism>
<dbReference type="RefSeq" id="WP_308159006.1">
    <property type="nucleotide sequence ID" value="NZ_JAGGMS010000001.1"/>
</dbReference>
<dbReference type="Proteomes" id="UP000741013">
    <property type="component" value="Unassembled WGS sequence"/>
</dbReference>
<dbReference type="InterPro" id="IPR021005">
    <property type="entry name" value="Znf_CGNR"/>
</dbReference>
<keyword evidence="3" id="KW-1185">Reference proteome</keyword>
<name>A0ABS4Q326_9PSEU</name>
<proteinExistence type="predicted"/>
<dbReference type="PANTHER" id="PTHR35525">
    <property type="entry name" value="BLL6575 PROTEIN"/>
    <property type="match status" value="1"/>
</dbReference>
<dbReference type="PANTHER" id="PTHR35525:SF3">
    <property type="entry name" value="BLL6575 PROTEIN"/>
    <property type="match status" value="1"/>
</dbReference>
<evidence type="ECO:0000313" key="2">
    <source>
        <dbReference type="EMBL" id="MBP2186092.1"/>
    </source>
</evidence>
<dbReference type="InterPro" id="IPR023286">
    <property type="entry name" value="ABATE_dom_sf"/>
</dbReference>